<dbReference type="GO" id="GO:0004497">
    <property type="term" value="F:monooxygenase activity"/>
    <property type="evidence" value="ECO:0007669"/>
    <property type="project" value="UniProtKB-KW"/>
</dbReference>
<dbReference type="InterPro" id="IPR017972">
    <property type="entry name" value="Cyt_P450_CS"/>
</dbReference>
<feature type="binding site" description="axial binding residue" evidence="13">
    <location>
        <position position="454"/>
    </location>
    <ligand>
        <name>heme</name>
        <dbReference type="ChEBI" id="CHEBI:30413"/>
    </ligand>
    <ligandPart>
        <name>Fe</name>
        <dbReference type="ChEBI" id="CHEBI:18248"/>
    </ligandPart>
</feature>
<comment type="cofactor">
    <cofactor evidence="1 13">
        <name>heme</name>
        <dbReference type="ChEBI" id="CHEBI:30413"/>
    </cofactor>
</comment>
<evidence type="ECO:0000313" key="16">
    <source>
        <dbReference type="RefSeq" id="XP_034244962.1"/>
    </source>
</evidence>
<gene>
    <name evidence="16" type="primary">LOC117647352</name>
</gene>
<dbReference type="PANTHER" id="PTHR24291:SF189">
    <property type="entry name" value="CYTOCHROME P450 4C3-RELATED"/>
    <property type="match status" value="1"/>
</dbReference>
<dbReference type="PANTHER" id="PTHR24291">
    <property type="entry name" value="CYTOCHROME P450 FAMILY 4"/>
    <property type="match status" value="1"/>
</dbReference>
<evidence type="ECO:0000256" key="11">
    <source>
        <dbReference type="ARBA" id="ARBA00023033"/>
    </source>
</evidence>
<proteinExistence type="inferred from homology"/>
<dbReference type="InterPro" id="IPR036396">
    <property type="entry name" value="Cyt_P450_sf"/>
</dbReference>
<keyword evidence="11 14" id="KW-0503">Monooxygenase</keyword>
<dbReference type="InterPro" id="IPR050196">
    <property type="entry name" value="Cytochrome_P450_Monoox"/>
</dbReference>
<dbReference type="Gene3D" id="1.10.630.10">
    <property type="entry name" value="Cytochrome P450"/>
    <property type="match status" value="1"/>
</dbReference>
<dbReference type="Pfam" id="PF00067">
    <property type="entry name" value="p450"/>
    <property type="match status" value="1"/>
</dbReference>
<dbReference type="GO" id="GO:0020037">
    <property type="term" value="F:heme binding"/>
    <property type="evidence" value="ECO:0007669"/>
    <property type="project" value="InterPro"/>
</dbReference>
<dbReference type="InterPro" id="IPR001128">
    <property type="entry name" value="Cyt_P450"/>
</dbReference>
<dbReference type="GO" id="GO:0016705">
    <property type="term" value="F:oxidoreductase activity, acting on paired donors, with incorporation or reduction of molecular oxygen"/>
    <property type="evidence" value="ECO:0007669"/>
    <property type="project" value="InterPro"/>
</dbReference>
<dbReference type="GeneID" id="117647352"/>
<keyword evidence="10 13" id="KW-0408">Iron</keyword>
<dbReference type="CDD" id="cd20660">
    <property type="entry name" value="CYP4V-like"/>
    <property type="match status" value="1"/>
</dbReference>
<evidence type="ECO:0000256" key="14">
    <source>
        <dbReference type="RuleBase" id="RU000461"/>
    </source>
</evidence>
<keyword evidence="8" id="KW-0492">Microsome</keyword>
<comment type="subcellular location">
    <subcellularLocation>
        <location evidence="3">Endoplasmic reticulum membrane</location>
        <topology evidence="3">Peripheral membrane protein</topology>
    </subcellularLocation>
    <subcellularLocation>
        <location evidence="2">Microsome membrane</location>
        <topology evidence="2">Peripheral membrane protein</topology>
    </subcellularLocation>
</comment>
<evidence type="ECO:0000256" key="1">
    <source>
        <dbReference type="ARBA" id="ARBA00001971"/>
    </source>
</evidence>
<evidence type="ECO:0000256" key="8">
    <source>
        <dbReference type="ARBA" id="ARBA00022848"/>
    </source>
</evidence>
<organism evidence="16">
    <name type="scientific">Thrips palmi</name>
    <name type="common">Melon thrips</name>
    <dbReference type="NCBI Taxonomy" id="161013"/>
    <lineage>
        <taxon>Eukaryota</taxon>
        <taxon>Metazoa</taxon>
        <taxon>Ecdysozoa</taxon>
        <taxon>Arthropoda</taxon>
        <taxon>Hexapoda</taxon>
        <taxon>Insecta</taxon>
        <taxon>Pterygota</taxon>
        <taxon>Neoptera</taxon>
        <taxon>Paraneoptera</taxon>
        <taxon>Thysanoptera</taxon>
        <taxon>Terebrantia</taxon>
        <taxon>Thripoidea</taxon>
        <taxon>Thripidae</taxon>
        <taxon>Thrips</taxon>
    </lineage>
</organism>
<name>A0A6P8ZBC3_THRPL</name>
<dbReference type="KEGG" id="tpal:117647352"/>
<evidence type="ECO:0000256" key="4">
    <source>
        <dbReference type="ARBA" id="ARBA00010617"/>
    </source>
</evidence>
<evidence type="ECO:0000256" key="13">
    <source>
        <dbReference type="PIRSR" id="PIRSR602401-1"/>
    </source>
</evidence>
<dbReference type="PRINTS" id="PR00385">
    <property type="entry name" value="P450"/>
</dbReference>
<dbReference type="PRINTS" id="PR00463">
    <property type="entry name" value="EP450I"/>
</dbReference>
<evidence type="ECO:0000256" key="12">
    <source>
        <dbReference type="ARBA" id="ARBA00023136"/>
    </source>
</evidence>
<keyword evidence="7" id="KW-0256">Endoplasmic reticulum</keyword>
<evidence type="ECO:0000256" key="10">
    <source>
        <dbReference type="ARBA" id="ARBA00023004"/>
    </source>
</evidence>
<protein>
    <submittedName>
        <fullName evidence="16">Cytochrome P450 4c3</fullName>
    </submittedName>
</protein>
<keyword evidence="6 13" id="KW-0479">Metal-binding</keyword>
<sequence>MASLSVLLLTALAALLVARWWWRRRRLVALMERIPGPFALPLLGNTLEQTVEHDELFVRLNGITQLFGRQHGVCRTWFCTQPYVLLSSPDAVECVLASNRHTDKSDEYLYLRPWLGTGLLTSWGAKWHRRRKVLTPAFHFRILDDFIDVFREQADVLADRFVQQAEQAGRRGFNVFPLVTLCTLDIICETAMGRKVHAQVDSESPYVRAVYDMAEIVLTRQSTVWYQPDWLFRLTPMYRRQQACLRDLHGFSNKMILERKEEFRRSRDQRGQDLDDDLGSKKRLAFLDLLIEASQDGAVLSDEDIREEVDTFMFEGHDTTSAAISWCTFLIGCDPHVQRQVHAELDDIFADDPDRGVTMKDLNDMKYLECCIKEALRLYPSVPAFARSLREDVQIGPYTVPAGTTAMIVVYMLHRNAEVFPEPEVFNPDRFLPDNCVGRHPFAYVPFSAGPRNCIGQKFALLEEKAVLSALLRRLRFESLDRREDLTLHGELIIRPKDGLRVRAFARPHPSKTASKTATAVNK</sequence>
<dbReference type="OrthoDB" id="1470350at2759"/>
<dbReference type="FunCoup" id="A0A6P8ZBC3">
    <property type="interactions" value="52"/>
</dbReference>
<dbReference type="RefSeq" id="XP_034244962.1">
    <property type="nucleotide sequence ID" value="XM_034389071.1"/>
</dbReference>
<evidence type="ECO:0000256" key="2">
    <source>
        <dbReference type="ARBA" id="ARBA00004174"/>
    </source>
</evidence>
<keyword evidence="15" id="KW-1185">Reference proteome</keyword>
<evidence type="ECO:0000256" key="9">
    <source>
        <dbReference type="ARBA" id="ARBA00023002"/>
    </source>
</evidence>
<accession>A0A6P8ZBC3</accession>
<dbReference type="AlphaFoldDB" id="A0A6P8ZBC3"/>
<dbReference type="InParanoid" id="A0A6P8ZBC3"/>
<evidence type="ECO:0000256" key="3">
    <source>
        <dbReference type="ARBA" id="ARBA00004406"/>
    </source>
</evidence>
<dbReference type="InterPro" id="IPR002401">
    <property type="entry name" value="Cyt_P450_E_grp-I"/>
</dbReference>
<dbReference type="GO" id="GO:0005789">
    <property type="term" value="C:endoplasmic reticulum membrane"/>
    <property type="evidence" value="ECO:0007669"/>
    <property type="project" value="UniProtKB-SubCell"/>
</dbReference>
<dbReference type="PROSITE" id="PS00086">
    <property type="entry name" value="CYTOCHROME_P450"/>
    <property type="match status" value="1"/>
</dbReference>
<comment type="similarity">
    <text evidence="4 14">Belongs to the cytochrome P450 family.</text>
</comment>
<keyword evidence="5 13" id="KW-0349">Heme</keyword>
<dbReference type="SUPFAM" id="SSF48264">
    <property type="entry name" value="Cytochrome P450"/>
    <property type="match status" value="1"/>
</dbReference>
<dbReference type="Proteomes" id="UP000515158">
    <property type="component" value="Unplaced"/>
</dbReference>
<keyword evidence="12" id="KW-0472">Membrane</keyword>
<evidence type="ECO:0000313" key="15">
    <source>
        <dbReference type="Proteomes" id="UP000515158"/>
    </source>
</evidence>
<dbReference type="GO" id="GO:0005506">
    <property type="term" value="F:iron ion binding"/>
    <property type="evidence" value="ECO:0007669"/>
    <property type="project" value="InterPro"/>
</dbReference>
<evidence type="ECO:0000256" key="7">
    <source>
        <dbReference type="ARBA" id="ARBA00022824"/>
    </source>
</evidence>
<evidence type="ECO:0000256" key="6">
    <source>
        <dbReference type="ARBA" id="ARBA00022723"/>
    </source>
</evidence>
<keyword evidence="9 14" id="KW-0560">Oxidoreductase</keyword>
<evidence type="ECO:0000256" key="5">
    <source>
        <dbReference type="ARBA" id="ARBA00022617"/>
    </source>
</evidence>
<reference evidence="16" key="1">
    <citation type="submission" date="2025-08" db="UniProtKB">
        <authorList>
            <consortium name="RefSeq"/>
        </authorList>
    </citation>
    <scope>IDENTIFICATION</scope>
    <source>
        <tissue evidence="16">Total insect</tissue>
    </source>
</reference>
<dbReference type="CTD" id="43663"/>